<dbReference type="Pfam" id="PF00682">
    <property type="entry name" value="HMGL-like"/>
    <property type="match status" value="1"/>
</dbReference>
<evidence type="ECO:0000256" key="3">
    <source>
        <dbReference type="ARBA" id="ARBA00018198"/>
    </source>
</evidence>
<evidence type="ECO:0000256" key="8">
    <source>
        <dbReference type="RuleBase" id="RU003523"/>
    </source>
</evidence>
<keyword evidence="5 8" id="KW-0808">Transferase</keyword>
<dbReference type="Gene3D" id="3.30.160.270">
    <property type="match status" value="1"/>
</dbReference>
<dbReference type="GO" id="GO:0003852">
    <property type="term" value="F:2-isopropylmalate synthase activity"/>
    <property type="evidence" value="ECO:0007669"/>
    <property type="project" value="UniProtKB-EC"/>
</dbReference>
<dbReference type="InterPro" id="IPR000891">
    <property type="entry name" value="PYR_CT"/>
</dbReference>
<dbReference type="PROSITE" id="PS00815">
    <property type="entry name" value="AIPM_HOMOCIT_SYNTH_1"/>
    <property type="match status" value="1"/>
</dbReference>
<evidence type="ECO:0000256" key="6">
    <source>
        <dbReference type="ARBA" id="ARBA00023211"/>
    </source>
</evidence>
<dbReference type="InterPro" id="IPR036230">
    <property type="entry name" value="LeuA_allosteric_dom_sf"/>
</dbReference>
<feature type="domain" description="Pyruvate carboxyltransferase" evidence="9">
    <location>
        <begin position="4"/>
        <end position="271"/>
    </location>
</feature>
<evidence type="ECO:0000256" key="7">
    <source>
        <dbReference type="ARBA" id="ARBA00023304"/>
    </source>
</evidence>
<proteinExistence type="inferred from homology"/>
<evidence type="ECO:0000256" key="5">
    <source>
        <dbReference type="ARBA" id="ARBA00022679"/>
    </source>
</evidence>
<dbReference type="SUPFAM" id="SSF110921">
    <property type="entry name" value="2-isopropylmalate synthase LeuA, allosteric (dimerisation) domain"/>
    <property type="match status" value="1"/>
</dbReference>
<evidence type="ECO:0000256" key="4">
    <source>
        <dbReference type="ARBA" id="ARBA00022605"/>
    </source>
</evidence>
<dbReference type="PANTHER" id="PTHR10277">
    <property type="entry name" value="HOMOCITRATE SYNTHASE-RELATED"/>
    <property type="match status" value="1"/>
</dbReference>
<protein>
    <recommendedName>
        <fullName evidence="3">2-isopropylmalate synthase</fullName>
        <ecNumber evidence="2">2.3.3.13</ecNumber>
    </recommendedName>
</protein>
<keyword evidence="6" id="KW-0464">Manganese</keyword>
<evidence type="ECO:0000313" key="11">
    <source>
        <dbReference type="Proteomes" id="UP000176915"/>
    </source>
</evidence>
<keyword evidence="4" id="KW-0028">Amino-acid biosynthesis</keyword>
<accession>A0A1F5SWD9</accession>
<dbReference type="InterPro" id="IPR050073">
    <property type="entry name" value="2-IPM_HCS-like"/>
</dbReference>
<organism evidence="10 11">
    <name type="scientific">Candidatus Falkowbacteria bacterium RIFCSPLOWO2_12_FULL_45_13</name>
    <dbReference type="NCBI Taxonomy" id="1797991"/>
    <lineage>
        <taxon>Bacteria</taxon>
        <taxon>Candidatus Falkowiibacteriota</taxon>
    </lineage>
</organism>
<dbReference type="PROSITE" id="PS50991">
    <property type="entry name" value="PYR_CT"/>
    <property type="match status" value="1"/>
</dbReference>
<reference evidence="10 11" key="1">
    <citation type="journal article" date="2016" name="Nat. Commun.">
        <title>Thousands of microbial genomes shed light on interconnected biogeochemical processes in an aquifer system.</title>
        <authorList>
            <person name="Anantharaman K."/>
            <person name="Brown C.T."/>
            <person name="Hug L.A."/>
            <person name="Sharon I."/>
            <person name="Castelle C.J."/>
            <person name="Probst A.J."/>
            <person name="Thomas B.C."/>
            <person name="Singh A."/>
            <person name="Wilkins M.J."/>
            <person name="Karaoz U."/>
            <person name="Brodie E.L."/>
            <person name="Williams K.H."/>
            <person name="Hubbard S.S."/>
            <person name="Banfield J.F."/>
        </authorList>
    </citation>
    <scope>NUCLEOTIDE SEQUENCE [LARGE SCALE GENOMIC DNA]</scope>
</reference>
<dbReference type="EC" id="2.3.3.13" evidence="2"/>
<comment type="similarity">
    <text evidence="8">Belongs to the alpha-IPM synthase/homocitrate synthase family.</text>
</comment>
<dbReference type="InterPro" id="IPR013785">
    <property type="entry name" value="Aldolase_TIM"/>
</dbReference>
<dbReference type="Proteomes" id="UP000176915">
    <property type="component" value="Unassembled WGS sequence"/>
</dbReference>
<keyword evidence="7" id="KW-0100">Branched-chain amino acid biosynthesis</keyword>
<evidence type="ECO:0000313" key="10">
    <source>
        <dbReference type="EMBL" id="OGF30531.1"/>
    </source>
</evidence>
<comment type="caution">
    <text evidence="10">The sequence shown here is derived from an EMBL/GenBank/DDBJ whole genome shotgun (WGS) entry which is preliminary data.</text>
</comment>
<evidence type="ECO:0000256" key="2">
    <source>
        <dbReference type="ARBA" id="ARBA00012973"/>
    </source>
</evidence>
<evidence type="ECO:0000259" key="9">
    <source>
        <dbReference type="PROSITE" id="PS50991"/>
    </source>
</evidence>
<sequence length="538" mass="58190">MKPPVFYDVTLRDGNQALARPMTVKQKLEVFNWLVALGVKHIEVGYPNASDMDFQACRAIAEQAPSGMIISVLARCHRLDIDCAVRALANVSQATPRLHTFIGMSQFHMAHILGKTPEEVKDMAIIGIKRAKTMLEATGKQAQIQFSPEHFGDCLVNLEWVISALKEIVAAGADVINLPNTVERTRPAIFAGMVRKVVEALPSNTIIAVHCHNDLGMATATTIESYFEGARQLEVTLNSLGERAGNTNLYETAVALHLAGVPVGLDLSRIYDTALRLSELIGVPISQNAPIIGQESFYHRSGVHQHGAVRTFERAKKAYLPFDPALVGRAGDEELRFTSQSGYAAVLAIVKEAGHLIIEQEARELVPALKEVASGKGELTPEEVVAVYEQYQALKISKTQVGSEDLAALVGDITRDRGQQIWQRVFTRAVAGDHPTATISLRRNGEAITRAALGDGPVDAAFEAIRQITGIPAKIEKYRIDNVTSGGDSLGKVVCCLMHDGRCCEGSSTGTDIVIASVDAYLDALNQLLVGESNGKKP</sequence>
<dbReference type="SMART" id="SM00917">
    <property type="entry name" value="LeuA_dimer"/>
    <property type="match status" value="1"/>
</dbReference>
<name>A0A1F5SWD9_9BACT</name>
<dbReference type="GO" id="GO:0009098">
    <property type="term" value="P:L-leucine biosynthetic process"/>
    <property type="evidence" value="ECO:0007669"/>
    <property type="project" value="InterPro"/>
</dbReference>
<dbReference type="InterPro" id="IPR002034">
    <property type="entry name" value="AIPM/Hcit_synth_CS"/>
</dbReference>
<dbReference type="InterPro" id="IPR013709">
    <property type="entry name" value="2-isopropylmalate_synth_dimer"/>
</dbReference>
<gene>
    <name evidence="10" type="ORF">A3H09_00850</name>
</gene>
<dbReference type="Pfam" id="PF22615">
    <property type="entry name" value="IPMS_D2"/>
    <property type="match status" value="1"/>
</dbReference>
<comment type="pathway">
    <text evidence="1">Amino-acid biosynthesis; L-leucine biosynthesis; L-leucine from 3-methyl-2-oxobutanoate: step 1/4.</text>
</comment>
<dbReference type="Pfam" id="PF08502">
    <property type="entry name" value="LeuA_dimer"/>
    <property type="match status" value="1"/>
</dbReference>
<dbReference type="EMBL" id="MFFY01000047">
    <property type="protein sequence ID" value="OGF30531.1"/>
    <property type="molecule type" value="Genomic_DNA"/>
</dbReference>
<dbReference type="Gene3D" id="3.20.20.70">
    <property type="entry name" value="Aldolase class I"/>
    <property type="match status" value="1"/>
</dbReference>
<dbReference type="SUPFAM" id="SSF51569">
    <property type="entry name" value="Aldolase"/>
    <property type="match status" value="1"/>
</dbReference>
<dbReference type="PANTHER" id="PTHR10277:SF9">
    <property type="entry name" value="2-ISOPROPYLMALATE SYNTHASE 1, CHLOROPLASTIC-RELATED"/>
    <property type="match status" value="1"/>
</dbReference>
<dbReference type="AlphaFoldDB" id="A0A1F5SWD9"/>
<evidence type="ECO:0000256" key="1">
    <source>
        <dbReference type="ARBA" id="ARBA00004689"/>
    </source>
</evidence>
<dbReference type="InterPro" id="IPR054692">
    <property type="entry name" value="LeuA-like_post-cat"/>
</dbReference>
<dbReference type="PROSITE" id="PS00816">
    <property type="entry name" value="AIPM_HOMOCIT_SYNTH_2"/>
    <property type="match status" value="1"/>
</dbReference>